<dbReference type="Pfam" id="PF07995">
    <property type="entry name" value="GSDH"/>
    <property type="match status" value="2"/>
</dbReference>
<feature type="domain" description="HYDIN/VesB/CFA65-like Ig-like" evidence="10">
    <location>
        <begin position="308"/>
        <end position="402"/>
    </location>
</feature>
<dbReference type="PANTHER" id="PTHR19328">
    <property type="entry name" value="HEDGEHOG-INTERACTING PROTEIN"/>
    <property type="match status" value="1"/>
</dbReference>
<dbReference type="RefSeq" id="WP_316662396.1">
    <property type="nucleotide sequence ID" value="NZ_JAWHTF010000005.1"/>
</dbReference>
<dbReference type="InterPro" id="IPR011042">
    <property type="entry name" value="6-blade_b-propeller_TolB-like"/>
</dbReference>
<dbReference type="Proteomes" id="UP001268651">
    <property type="component" value="Unassembled WGS sequence"/>
</dbReference>
<dbReference type="PROSITE" id="PS50194">
    <property type="entry name" value="FILAMIN_REPEAT"/>
    <property type="match status" value="1"/>
</dbReference>
<evidence type="ECO:0000256" key="4">
    <source>
        <dbReference type="ARBA" id="ARBA00022729"/>
    </source>
</evidence>
<feature type="chain" id="PRO_5047140597" evidence="7">
    <location>
        <begin position="27"/>
        <end position="1177"/>
    </location>
</feature>
<dbReference type="NCBIfam" id="NF012200">
    <property type="entry name" value="choice_anch_D"/>
    <property type="match status" value="3"/>
</dbReference>
<keyword evidence="12" id="KW-1185">Reference proteome</keyword>
<evidence type="ECO:0000256" key="1">
    <source>
        <dbReference type="ARBA" id="ARBA00004138"/>
    </source>
</evidence>
<dbReference type="InterPro" id="IPR053879">
    <property type="entry name" value="HYDIN_VesB_CFA65-like_Ig"/>
</dbReference>
<dbReference type="Gene3D" id="2.120.10.30">
    <property type="entry name" value="TolB, C-terminal domain"/>
    <property type="match status" value="1"/>
</dbReference>
<dbReference type="Pfam" id="PF22544">
    <property type="entry name" value="HYDIN_VesB_CFA65-like_Ig"/>
    <property type="match status" value="1"/>
</dbReference>
<dbReference type="Gene3D" id="2.60.40.10">
    <property type="entry name" value="Immunoglobulins"/>
    <property type="match status" value="3"/>
</dbReference>
<keyword evidence="5" id="KW-0969">Cilium</keyword>
<evidence type="ECO:0000256" key="2">
    <source>
        <dbReference type="ARBA" id="ARBA00004496"/>
    </source>
</evidence>
<evidence type="ECO:0000313" key="12">
    <source>
        <dbReference type="Proteomes" id="UP001268651"/>
    </source>
</evidence>
<dbReference type="InterPro" id="IPR011041">
    <property type="entry name" value="Quinoprot_gluc/sorb_DH_b-prop"/>
</dbReference>
<keyword evidence="3" id="KW-0963">Cytoplasm</keyword>
<dbReference type="EMBL" id="JAWHTF010000005">
    <property type="protein sequence ID" value="MDU8886378.1"/>
    <property type="molecule type" value="Genomic_DNA"/>
</dbReference>
<dbReference type="InterPro" id="IPR013783">
    <property type="entry name" value="Ig-like_fold"/>
</dbReference>
<protein>
    <submittedName>
        <fullName evidence="11">PQQ-dependent sugar dehydrogenase</fullName>
    </submittedName>
</protein>
<evidence type="ECO:0000259" key="10">
    <source>
        <dbReference type="Pfam" id="PF22544"/>
    </source>
</evidence>
<evidence type="ECO:0000259" key="8">
    <source>
        <dbReference type="Pfam" id="PF07995"/>
    </source>
</evidence>
<evidence type="ECO:0000256" key="5">
    <source>
        <dbReference type="ARBA" id="ARBA00023069"/>
    </source>
</evidence>
<comment type="caution">
    <text evidence="11">The sequence shown here is derived from an EMBL/GenBank/DDBJ whole genome shotgun (WGS) entry which is preliminary data.</text>
</comment>
<dbReference type="PANTHER" id="PTHR19328:SF13">
    <property type="entry name" value="HIPL1 PROTEIN"/>
    <property type="match status" value="1"/>
</dbReference>
<proteinExistence type="predicted"/>
<evidence type="ECO:0000313" key="11">
    <source>
        <dbReference type="EMBL" id="MDU8886378.1"/>
    </source>
</evidence>
<dbReference type="Pfam" id="PF18962">
    <property type="entry name" value="Por_Secre_tail"/>
    <property type="match status" value="1"/>
</dbReference>
<sequence>MYLNYLSNFKTFFLSFTLLFFINTLAAQGTLEVIGNNNVISSGDITPSVFDNTDFGNVEVGSTKNNTFVLDNTAGGGSPNRRLNNILVTLTGDLAFSPTSSNLGSLKGNDIPINHIISFSPTTGGIKLATVTITFLNGTNSPYTFTVQGTGIAPEPEINITGLGNSIANGDNSPSISDDTSFGTVSVGSLTNHIFTIENLGSAATNLTINDNGSGIAISGGSGYFSINSEPALNTIITGGNSLTFSIDYNPLSSGTHTATISLDNSDSDEDPYTFSIEGSAIVPVPEIEVQGNGIEIVNGDTTPSASDDTDYGDVNIGSQLSKTFTINNIGTDLLNISNISLSNTTDFSFSGASYSSPVANGFSTTFTITYSATTSGIQSSVVTITNDDPDENPYTFTIQGNATNVTYTPVTSGPDWTVTNITSDLELSNPNTIKFGPDGYLWITERGGTVVKIDPVSGGSKTVMLNLGGLVYQTAGQDGLMGMAIHPDLYVDLNASNNFVYLAYTYNSSGRKLRIARYTYNSATGLLNSGSATTILEGFDASNDHNSGKLIFGPDMKLYYTAGDQGSNQFANACNEIRAQYLPTSVGDFSEYKGKILRMNLDGSIPSDNPTLGGFQTHIYSYGHRNPQGIVFGSNGSLYSSEHGAKVDDELNIIVAGGNYGWPNIAGYYDNQAYAYCNWSSDPNCNSGNFSDHNCPSAVTPIPEFDASNNALAAILEEPIGTYNSTVSVDPSGGFLEWPTVAPSSITIYEAGLIPDWGSSLLIPTLKRGTIFRAKLNVAGDGLESQTYEEFHSSNDRYRDVVVGPDGITFYAITDSSGSTSGPSGTNPQSLENPGVVMKIQYKCLVGASCDDGNECTINDVYDSFCDCAGDLQPDADNDGVCDPLDQCPGFDDTLIGTACDDGDDCTINDIYTVDCDCEGTFTDSDGDGVCDADDVCPGFDDTIDVNPQNGIPDCLETVCDPQTDVFGTNPLTHSGSGSNNATLDLPTDSQDVSFTISGLNQVINGKPSNRFIDFVSVTYLDENSVQQSAGSYSGANVSSANIDITGIVNSVTVNLSDGYDGNSDVTMSVNLGVVSYCINIAARGNNVKQSVSTFGKSIKIYPNPASSQLFIEQVETKSNIDISLYNITGQLVKEKKMTSKIENLNIQDLSEGLYLLKLTDDNGGIIKIDRLIIKH</sequence>
<dbReference type="NCBIfam" id="TIGR04183">
    <property type="entry name" value="Por_Secre_tail"/>
    <property type="match status" value="1"/>
</dbReference>
<dbReference type="SUPFAM" id="SSF50952">
    <property type="entry name" value="Soluble quinoprotein glucose dehydrogenase"/>
    <property type="match status" value="1"/>
</dbReference>
<organism evidence="11 12">
    <name type="scientific">Gilvirhabdus luticola</name>
    <dbReference type="NCBI Taxonomy" id="3079858"/>
    <lineage>
        <taxon>Bacteria</taxon>
        <taxon>Pseudomonadati</taxon>
        <taxon>Bacteroidota</taxon>
        <taxon>Flavobacteriia</taxon>
        <taxon>Flavobacteriales</taxon>
        <taxon>Flavobacteriaceae</taxon>
        <taxon>Gilvirhabdus</taxon>
    </lineage>
</organism>
<evidence type="ECO:0000256" key="3">
    <source>
        <dbReference type="ARBA" id="ARBA00022490"/>
    </source>
</evidence>
<dbReference type="InterPro" id="IPR012938">
    <property type="entry name" value="Glc/Sorbosone_DH"/>
</dbReference>
<accession>A0ABU3U7J4</accession>
<evidence type="ECO:0000256" key="7">
    <source>
        <dbReference type="SAM" id="SignalP"/>
    </source>
</evidence>
<evidence type="ECO:0000256" key="6">
    <source>
        <dbReference type="ARBA" id="ARBA00023273"/>
    </source>
</evidence>
<reference evidence="11 12" key="1">
    <citation type="submission" date="2023-10" db="EMBL/GenBank/DDBJ databases">
        <title>Marimonas sp. nov. isolated from tidal mud flat.</title>
        <authorList>
            <person name="Jaincy N.J."/>
            <person name="Srinivasan S."/>
            <person name="Lee S.-S."/>
        </authorList>
    </citation>
    <scope>NUCLEOTIDE SEQUENCE [LARGE SCALE GENOMIC DNA]</scope>
    <source>
        <strain evidence="11 12">MJ-SS3</strain>
    </source>
</reference>
<feature type="domain" description="Glucose/Sorbosone dehydrogenase" evidence="8">
    <location>
        <begin position="740"/>
        <end position="819"/>
    </location>
</feature>
<feature type="domain" description="Secretion system C-terminal sorting" evidence="9">
    <location>
        <begin position="1102"/>
        <end position="1168"/>
    </location>
</feature>
<keyword evidence="4 7" id="KW-0732">Signal</keyword>
<feature type="domain" description="Glucose/Sorbosone dehydrogenase" evidence="8">
    <location>
        <begin position="428"/>
        <end position="667"/>
    </location>
</feature>
<comment type="subcellular location">
    <subcellularLocation>
        <location evidence="1">Cell projection</location>
        <location evidence="1">Cilium</location>
    </subcellularLocation>
    <subcellularLocation>
        <location evidence="2">Cytoplasm</location>
    </subcellularLocation>
</comment>
<evidence type="ECO:0000259" key="9">
    <source>
        <dbReference type="Pfam" id="PF18962"/>
    </source>
</evidence>
<gene>
    <name evidence="11" type="ORF">RXV94_09425</name>
</gene>
<name>A0ABU3U7J4_9FLAO</name>
<dbReference type="InterPro" id="IPR026444">
    <property type="entry name" value="Secre_tail"/>
</dbReference>
<feature type="signal peptide" evidence="7">
    <location>
        <begin position="1"/>
        <end position="26"/>
    </location>
</feature>
<dbReference type="InterPro" id="IPR017868">
    <property type="entry name" value="Filamin/ABP280_repeat-like"/>
</dbReference>
<keyword evidence="6" id="KW-0966">Cell projection</keyword>